<gene>
    <name evidence="1" type="ORF">EV182_005591</name>
</gene>
<evidence type="ECO:0000313" key="2">
    <source>
        <dbReference type="Proteomes" id="UP001145114"/>
    </source>
</evidence>
<evidence type="ECO:0000313" key="1">
    <source>
        <dbReference type="EMBL" id="KAJ1677711.1"/>
    </source>
</evidence>
<organism evidence="1 2">
    <name type="scientific">Spiromyces aspiralis</name>
    <dbReference type="NCBI Taxonomy" id="68401"/>
    <lineage>
        <taxon>Eukaryota</taxon>
        <taxon>Fungi</taxon>
        <taxon>Fungi incertae sedis</taxon>
        <taxon>Zoopagomycota</taxon>
        <taxon>Kickxellomycotina</taxon>
        <taxon>Kickxellomycetes</taxon>
        <taxon>Kickxellales</taxon>
        <taxon>Kickxellaceae</taxon>
        <taxon>Spiromyces</taxon>
    </lineage>
</organism>
<comment type="caution">
    <text evidence="1">The sequence shown here is derived from an EMBL/GenBank/DDBJ whole genome shotgun (WGS) entry which is preliminary data.</text>
</comment>
<sequence>MTNEHHFPADVSSGESLITVSTPVPDHPTLFLMTLHNGVENRFTFEMVDAINQALDYIDTVMDSLPDSKANIGGALITTGRGKFYSNGLNMKIIQTQFQEFNPRYYKLIARVLMFRLPTVAALNGHAFAGGCMFALAHDYRIMREDRGYICMNEVDIPLGLPPAMAAIVKCKINEPTSLRQCVLEGRRFTANVALKLGIVDKTAPLDQVIPTAIEAAKAASVKAKLRGLVLHQLKAEIYRETIIKLLTGEPLPASYLSKL</sequence>
<dbReference type="EMBL" id="JAMZIH010002038">
    <property type="protein sequence ID" value="KAJ1677711.1"/>
    <property type="molecule type" value="Genomic_DNA"/>
</dbReference>
<keyword evidence="2" id="KW-1185">Reference proteome</keyword>
<proteinExistence type="predicted"/>
<reference evidence="1" key="1">
    <citation type="submission" date="2022-06" db="EMBL/GenBank/DDBJ databases">
        <title>Phylogenomic reconstructions and comparative analyses of Kickxellomycotina fungi.</title>
        <authorList>
            <person name="Reynolds N.K."/>
            <person name="Stajich J.E."/>
            <person name="Barry K."/>
            <person name="Grigoriev I.V."/>
            <person name="Crous P."/>
            <person name="Smith M.E."/>
        </authorList>
    </citation>
    <scope>NUCLEOTIDE SEQUENCE</scope>
    <source>
        <strain evidence="1">RSA 2271</strain>
    </source>
</reference>
<accession>A0ACC1HQU8</accession>
<name>A0ACC1HQU8_9FUNG</name>
<protein>
    <submittedName>
        <fullName evidence="1">Uncharacterized protein</fullName>
    </submittedName>
</protein>
<dbReference type="Proteomes" id="UP001145114">
    <property type="component" value="Unassembled WGS sequence"/>
</dbReference>